<evidence type="ECO:0000313" key="1">
    <source>
        <dbReference type="Proteomes" id="UP000095286"/>
    </source>
</evidence>
<accession>A0AC35TR13</accession>
<evidence type="ECO:0000313" key="2">
    <source>
        <dbReference type="WBParaSite" id="RSKR_0000356700.1"/>
    </source>
</evidence>
<organism evidence="1 2">
    <name type="scientific">Rhabditophanes sp. KR3021</name>
    <dbReference type="NCBI Taxonomy" id="114890"/>
    <lineage>
        <taxon>Eukaryota</taxon>
        <taxon>Metazoa</taxon>
        <taxon>Ecdysozoa</taxon>
        <taxon>Nematoda</taxon>
        <taxon>Chromadorea</taxon>
        <taxon>Rhabditida</taxon>
        <taxon>Tylenchina</taxon>
        <taxon>Panagrolaimomorpha</taxon>
        <taxon>Strongyloidoidea</taxon>
        <taxon>Alloionematidae</taxon>
        <taxon>Rhabditophanes</taxon>
    </lineage>
</organism>
<protein>
    <submittedName>
        <fullName evidence="2">Uncharacterized protein</fullName>
    </submittedName>
</protein>
<dbReference type="Proteomes" id="UP000095286">
    <property type="component" value="Unplaced"/>
</dbReference>
<sequence>MKLDKKAAQQLKEKKTAKANGKFANAKGIADDAGEEVTKKITTMLTDGEESIINVKDIQHRYPETTVTETTKVDGDICTKTTTTASHSEAGPVSIQVTEPSSKCIKGTCRKRKTPKTEETKPAEHAEELTPRQR</sequence>
<reference evidence="2" key="1">
    <citation type="submission" date="2016-11" db="UniProtKB">
        <authorList>
            <consortium name="WormBaseParasite"/>
        </authorList>
    </citation>
    <scope>IDENTIFICATION</scope>
    <source>
        <strain evidence="2">KR3021</strain>
    </source>
</reference>
<dbReference type="WBParaSite" id="RSKR_0000356700.1">
    <property type="protein sequence ID" value="RSKR_0000356700.1"/>
    <property type="gene ID" value="RSKR_0000356700"/>
</dbReference>
<name>A0AC35TR13_9BILA</name>
<proteinExistence type="predicted"/>